<accession>A0A7Y0BRV1</accession>
<evidence type="ECO:0000313" key="3">
    <source>
        <dbReference type="Proteomes" id="UP000583556"/>
    </source>
</evidence>
<dbReference type="NCBIfam" id="TIGR02218">
    <property type="entry name" value="phg_TIGR02218"/>
    <property type="match status" value="1"/>
</dbReference>
<dbReference type="EMBL" id="JABBGM010000009">
    <property type="protein sequence ID" value="NML95417.1"/>
    <property type="molecule type" value="Genomic_DNA"/>
</dbReference>
<dbReference type="InterPro" id="IPR011928">
    <property type="entry name" value="Phage_phiJL001_Gp84"/>
</dbReference>
<dbReference type="AlphaFoldDB" id="A0A7Y0BRV1"/>
<sequence>MSDPARVWFRETLETVAVWWRIERLDGVTLGFTSHDRDLWFGALLHRTAPGMTPSAIRKTGSLEPDSAEIAGALSHDAIREEDLAAGRFDGAAIILGLVDWETFEQQELYRGTIGAVGTEGDGFSAELLSLKTLLDRELVPRTSPTCRAEFCGTGCTLSAARFSSRGTIAGASADGTAIRVTTTAPLGNLAFGRVRILHGAASGLWRRIESVSGDWLLLDRRFETDIAAGTAVLLREGCDHTIETCGARFDNALNFQGEPYLPGNDLLARYAVPGS</sequence>
<gene>
    <name evidence="2" type="ORF">HHL27_17205</name>
</gene>
<evidence type="ECO:0000313" key="2">
    <source>
        <dbReference type="EMBL" id="NML95417.1"/>
    </source>
</evidence>
<dbReference type="RefSeq" id="WP_169494620.1">
    <property type="nucleotide sequence ID" value="NZ_JABBGM010000009.1"/>
</dbReference>
<reference evidence="2 3" key="1">
    <citation type="submission" date="2020-04" db="EMBL/GenBank/DDBJ databases">
        <title>Novosphingobium sp. TW-4 isolated from soil.</title>
        <authorList>
            <person name="Dahal R.H."/>
            <person name="Chaudhary D.K."/>
        </authorList>
    </citation>
    <scope>NUCLEOTIDE SEQUENCE [LARGE SCALE GENOMIC DNA]</scope>
    <source>
        <strain evidence="2 3">TW-4</strain>
    </source>
</reference>
<evidence type="ECO:0000259" key="1">
    <source>
        <dbReference type="Pfam" id="PF09356"/>
    </source>
</evidence>
<proteinExistence type="predicted"/>
<dbReference type="Proteomes" id="UP000583556">
    <property type="component" value="Unassembled WGS sequence"/>
</dbReference>
<comment type="caution">
    <text evidence="2">The sequence shown here is derived from an EMBL/GenBank/DDBJ whole genome shotgun (WGS) entry which is preliminary data.</text>
</comment>
<feature type="domain" description="Bacteriophage phiJL001 Gp84 C-terminal" evidence="1">
    <location>
        <begin position="190"/>
        <end position="266"/>
    </location>
</feature>
<organism evidence="2 3">
    <name type="scientific">Novosphingobium olei</name>
    <dbReference type="NCBI Taxonomy" id="2728851"/>
    <lineage>
        <taxon>Bacteria</taxon>
        <taxon>Pseudomonadati</taxon>
        <taxon>Pseudomonadota</taxon>
        <taxon>Alphaproteobacteria</taxon>
        <taxon>Sphingomonadales</taxon>
        <taxon>Sphingomonadaceae</taxon>
        <taxon>Novosphingobium</taxon>
    </lineage>
</organism>
<dbReference type="InterPro" id="IPR018964">
    <property type="entry name" value="Phage_phiJL001_Gp84_C"/>
</dbReference>
<dbReference type="Pfam" id="PF09356">
    <property type="entry name" value="Phage_BR0599"/>
    <property type="match status" value="1"/>
</dbReference>
<keyword evidence="3" id="KW-1185">Reference proteome</keyword>
<protein>
    <submittedName>
        <fullName evidence="2">DUF2163 domain-containing protein</fullName>
    </submittedName>
</protein>
<name>A0A7Y0BRV1_9SPHN</name>
<dbReference type="Pfam" id="PF09931">
    <property type="entry name" value="Phage_phiJL001_Gp84_N"/>
    <property type="match status" value="1"/>
</dbReference>